<dbReference type="eggNOG" id="COG4544">
    <property type="taxonomic scope" value="Bacteria"/>
</dbReference>
<feature type="region of interest" description="Disordered" evidence="1">
    <location>
        <begin position="223"/>
        <end position="246"/>
    </location>
</feature>
<evidence type="ECO:0000256" key="1">
    <source>
        <dbReference type="SAM" id="MobiDB-lite"/>
    </source>
</evidence>
<comment type="caution">
    <text evidence="2">The sequence shown here is derived from an EMBL/GenBank/DDBJ whole genome shotgun (WGS) entry which is preliminary data.</text>
</comment>
<evidence type="ECO:0000313" key="2">
    <source>
        <dbReference type="EMBL" id="KCZ82583.1"/>
    </source>
</evidence>
<accession>A0A069E4V4</accession>
<dbReference type="STRING" id="1280949.HAD_17191"/>
<dbReference type="InterPro" id="IPR027417">
    <property type="entry name" value="P-loop_NTPase"/>
</dbReference>
<dbReference type="EMBL" id="ARYH01000005">
    <property type="protein sequence ID" value="KCZ82583.1"/>
    <property type="molecule type" value="Genomic_DNA"/>
</dbReference>
<dbReference type="RefSeq" id="WP_035574059.1">
    <property type="nucleotide sequence ID" value="NZ_ARYH01000005.1"/>
</dbReference>
<proteinExistence type="predicted"/>
<dbReference type="AlphaFoldDB" id="A0A069E4V4"/>
<protein>
    <recommendedName>
        <fullName evidence="4">Protein ImuA</fullName>
    </recommendedName>
</protein>
<dbReference type="OrthoDB" id="7202530at2"/>
<gene>
    <name evidence="2" type="ORF">HAD_17191</name>
</gene>
<organism evidence="2 3">
    <name type="scientific">Hyphomonas adhaerens MHS-3</name>
    <dbReference type="NCBI Taxonomy" id="1280949"/>
    <lineage>
        <taxon>Bacteria</taxon>
        <taxon>Pseudomonadati</taxon>
        <taxon>Pseudomonadota</taxon>
        <taxon>Alphaproteobacteria</taxon>
        <taxon>Hyphomonadales</taxon>
        <taxon>Hyphomonadaceae</taxon>
        <taxon>Hyphomonas</taxon>
    </lineage>
</organism>
<reference evidence="2 3" key="1">
    <citation type="journal article" date="2014" name="Antonie Van Leeuwenhoek">
        <title>Hyphomonas beringensis sp. nov. and Hyphomonas chukchiensis sp. nov., isolated from surface seawater of the Bering Sea and Chukchi Sea.</title>
        <authorList>
            <person name="Li C."/>
            <person name="Lai Q."/>
            <person name="Li G."/>
            <person name="Dong C."/>
            <person name="Wang J."/>
            <person name="Liao Y."/>
            <person name="Shao Z."/>
        </authorList>
    </citation>
    <scope>NUCLEOTIDE SEQUENCE [LARGE SCALE GENOMIC DNA]</scope>
    <source>
        <strain evidence="2 3">MHS-3</strain>
    </source>
</reference>
<evidence type="ECO:0008006" key="4">
    <source>
        <dbReference type="Google" id="ProtNLM"/>
    </source>
</evidence>
<keyword evidence="3" id="KW-1185">Reference proteome</keyword>
<feature type="compositionally biased region" description="Low complexity" evidence="1">
    <location>
        <begin position="223"/>
        <end position="233"/>
    </location>
</feature>
<dbReference type="Proteomes" id="UP000027446">
    <property type="component" value="Unassembled WGS sequence"/>
</dbReference>
<evidence type="ECO:0000313" key="3">
    <source>
        <dbReference type="Proteomes" id="UP000027446"/>
    </source>
</evidence>
<dbReference type="PATRIC" id="fig|1280949.3.peg.3487"/>
<dbReference type="Gene3D" id="3.40.50.300">
    <property type="entry name" value="P-loop containing nucleotide triphosphate hydrolases"/>
    <property type="match status" value="1"/>
</dbReference>
<name>A0A069E4V4_9PROT</name>
<sequence>MNLATLRSKGLIRPVTAAPAQPAAFPFGLGVHGVHEVAETAYGHWAAVTGFTLAMTQPSRKGACLWVCQASASRDAGHIPAGSLRQMTGGQAPRLCVIARKSAEALWSAEEGIMSGAVNHVVVELEEADFTATRRLALASEKHGVPVTLLLPHTCSGATAASTRWRVGTQVSAMNRHDPRAPGQPRYRAVLERCRTAPAAVGRAFDLEWNDETLSLHMVSGMAAGPAAPRPAASFVTRAGQRRKAG</sequence>
<dbReference type="SUPFAM" id="SSF52540">
    <property type="entry name" value="P-loop containing nucleoside triphosphate hydrolases"/>
    <property type="match status" value="1"/>
</dbReference>